<dbReference type="GO" id="GO:0016887">
    <property type="term" value="F:ATP hydrolysis activity"/>
    <property type="evidence" value="ECO:0007669"/>
    <property type="project" value="InterPro"/>
</dbReference>
<protein>
    <submittedName>
        <fullName evidence="14">Cyclolysin secretion/processing ATP-binding protein CyaB</fullName>
    </submittedName>
</protein>
<feature type="transmembrane region" description="Helical" evidence="12">
    <location>
        <begin position="12"/>
        <end position="35"/>
    </location>
</feature>
<evidence type="ECO:0000256" key="11">
    <source>
        <dbReference type="SAM" id="MobiDB-lite"/>
    </source>
</evidence>
<evidence type="ECO:0000259" key="13">
    <source>
        <dbReference type="PROSITE" id="PS50893"/>
    </source>
</evidence>
<keyword evidence="9 12" id="KW-0472">Membrane</keyword>
<dbReference type="GO" id="GO:0015421">
    <property type="term" value="F:ABC-type oligopeptide transporter activity"/>
    <property type="evidence" value="ECO:0007669"/>
    <property type="project" value="TreeGrafter"/>
</dbReference>
<evidence type="ECO:0000256" key="4">
    <source>
        <dbReference type="ARBA" id="ARBA00022692"/>
    </source>
</evidence>
<comment type="similarity">
    <text evidence="2">Belongs to the ABC transporter superfamily. ABCB family. Multidrug resistance exporter (TC 3.A.1.201) subfamily.</text>
</comment>
<organism evidence="14 15">
    <name type="scientific">Seminavis robusta</name>
    <dbReference type="NCBI Taxonomy" id="568900"/>
    <lineage>
        <taxon>Eukaryota</taxon>
        <taxon>Sar</taxon>
        <taxon>Stramenopiles</taxon>
        <taxon>Ochrophyta</taxon>
        <taxon>Bacillariophyta</taxon>
        <taxon>Bacillariophyceae</taxon>
        <taxon>Bacillariophycidae</taxon>
        <taxon>Naviculales</taxon>
        <taxon>Naviculaceae</taxon>
        <taxon>Seminavis</taxon>
    </lineage>
</organism>
<sequence length="961" mass="108442">MSDDKTAATTAGGNNLLTVTVVAPVALAVVAPIWYKFVADDGQRDTILAILVQHGVPAECFGSSLPTSGCINESFPWLIVSIVALMVVYTIKTFFFDKPSEAIMEIVEQEFDKRHDVLKGLLKELEDGFVKDEDDVDIELFNSEVVWEKVKQLIELPNYDKKLATEAFNWLWIVLDKDLRVTIKLTKEGEDVKYSNGNELEELVENFDDLIMKAYDQGFAPKGEERKKLYKYKWEAIYYLKIHGLKTLAKAFKMAVMAKKAFPFLIFQTVGTTFTATLAPLKLHYRAQVLENLNDTEGALFWEASKAMILVELLSTVLELVTDMVKVHAETLANKEIQIAYFDGLLKMPVTFWSRQAEMGWERMGFWDVYSFGRSITRFLAIPQKVLQDLVKAVTYAYLILHSSSRSLFLLLGVNFGSAILSWILDKIAKRLDTLSQSGVMKPQFDDVKSCYYSLEPDYISTYLSFVRGPKELKRFNKYKIGEAEIEKRSNLVKAFSNPISAMLAQGSQVAQFSTARTNVTQDGLGIADADTMVRSAENFVEQSQSIGSIFGDIFEKAKPLGKAYDIITLPRTIDPDTGLWPKERAKGQIEFKDVRFKYPRRDAEVLKGVTFSVQPGDTIGMTGSAGCGKSTCMRLLERFYDVSAGSVLLDGVDIREYNPRWLRSQIATVAQEPKLVPLTLRENLTFGCEKEPSLEEIHDALKAANIYDSIMDKTKFPQGLRTEIESAGNVSGGEKQRIAIARAILADPPILLLDEATSALDEENQAKVQDALDVLMKGRTTMVIAHRLSTIKESSKIVAFDKGKVFEEGTHDELLEKEGSLYRKLWDRQLSKRHGDNEDEEKEQEEEEVEPFPVEAGMNPKPTGLRRLQNILHGMPDSDPTKKEMKQICEMLETEQQSREIRRRGIQRAAVNKWKQHMMAEDATTSAGTKNFKRLANKVVFKNMHSSVSEKLEDLESKKA</sequence>
<keyword evidence="4 12" id="KW-0812">Transmembrane</keyword>
<evidence type="ECO:0000256" key="7">
    <source>
        <dbReference type="ARBA" id="ARBA00022840"/>
    </source>
</evidence>
<evidence type="ECO:0000256" key="8">
    <source>
        <dbReference type="ARBA" id="ARBA00022989"/>
    </source>
</evidence>
<dbReference type="PROSITE" id="PS00211">
    <property type="entry name" value="ABC_TRANSPORTER_1"/>
    <property type="match status" value="1"/>
</dbReference>
<dbReference type="FunFam" id="3.40.50.300:FF:000240">
    <property type="entry name" value="ABC transporter B family member 20"/>
    <property type="match status" value="1"/>
</dbReference>
<evidence type="ECO:0000256" key="5">
    <source>
        <dbReference type="ARBA" id="ARBA00022737"/>
    </source>
</evidence>
<dbReference type="InterPro" id="IPR039421">
    <property type="entry name" value="Type_1_exporter"/>
</dbReference>
<keyword evidence="6" id="KW-0547">Nucleotide-binding</keyword>
<keyword evidence="15" id="KW-1185">Reference proteome</keyword>
<keyword evidence="3" id="KW-0813">Transport</keyword>
<dbReference type="Gene3D" id="3.40.50.300">
    <property type="entry name" value="P-loop containing nucleotide triphosphate hydrolases"/>
    <property type="match status" value="1"/>
</dbReference>
<keyword evidence="7 14" id="KW-0067">ATP-binding</keyword>
<evidence type="ECO:0000256" key="1">
    <source>
        <dbReference type="ARBA" id="ARBA00004141"/>
    </source>
</evidence>
<evidence type="ECO:0000256" key="12">
    <source>
        <dbReference type="SAM" id="Phobius"/>
    </source>
</evidence>
<evidence type="ECO:0000256" key="10">
    <source>
        <dbReference type="ARBA" id="ARBA00023180"/>
    </source>
</evidence>
<dbReference type="AlphaFoldDB" id="A0A9N8HCR9"/>
<evidence type="ECO:0000256" key="3">
    <source>
        <dbReference type="ARBA" id="ARBA00022448"/>
    </source>
</evidence>
<gene>
    <name evidence="14" type="ORF">SEMRO_313_G114970.1</name>
</gene>
<dbReference type="GO" id="GO:0016020">
    <property type="term" value="C:membrane"/>
    <property type="evidence" value="ECO:0007669"/>
    <property type="project" value="UniProtKB-SubCell"/>
</dbReference>
<dbReference type="Proteomes" id="UP001153069">
    <property type="component" value="Unassembled WGS sequence"/>
</dbReference>
<proteinExistence type="inferred from homology"/>
<evidence type="ECO:0000256" key="6">
    <source>
        <dbReference type="ARBA" id="ARBA00022741"/>
    </source>
</evidence>
<dbReference type="PANTHER" id="PTHR43394">
    <property type="entry name" value="ATP-DEPENDENT PERMEASE MDL1, MITOCHONDRIAL"/>
    <property type="match status" value="1"/>
</dbReference>
<dbReference type="InterPro" id="IPR003593">
    <property type="entry name" value="AAA+_ATPase"/>
</dbReference>
<comment type="caution">
    <text evidence="14">The sequence shown here is derived from an EMBL/GenBank/DDBJ whole genome shotgun (WGS) entry which is preliminary data.</text>
</comment>
<dbReference type="Gene3D" id="1.20.1560.10">
    <property type="entry name" value="ABC transporter type 1, transmembrane domain"/>
    <property type="match status" value="1"/>
</dbReference>
<dbReference type="SMART" id="SM00382">
    <property type="entry name" value="AAA"/>
    <property type="match status" value="1"/>
</dbReference>
<dbReference type="InterPro" id="IPR003439">
    <property type="entry name" value="ABC_transporter-like_ATP-bd"/>
</dbReference>
<feature type="transmembrane region" description="Helical" evidence="12">
    <location>
        <begin position="75"/>
        <end position="95"/>
    </location>
</feature>
<keyword evidence="8 12" id="KW-1133">Transmembrane helix</keyword>
<reference evidence="14" key="1">
    <citation type="submission" date="2020-06" db="EMBL/GenBank/DDBJ databases">
        <authorList>
            <consortium name="Plant Systems Biology data submission"/>
        </authorList>
    </citation>
    <scope>NUCLEOTIDE SEQUENCE</scope>
    <source>
        <strain evidence="14">D6</strain>
    </source>
</reference>
<dbReference type="SUPFAM" id="SSF90123">
    <property type="entry name" value="ABC transporter transmembrane region"/>
    <property type="match status" value="1"/>
</dbReference>
<feature type="compositionally biased region" description="Acidic residues" evidence="11">
    <location>
        <begin position="838"/>
        <end position="851"/>
    </location>
</feature>
<accession>A0A9N8HCR9</accession>
<dbReference type="InterPro" id="IPR017871">
    <property type="entry name" value="ABC_transporter-like_CS"/>
</dbReference>
<evidence type="ECO:0000313" key="14">
    <source>
        <dbReference type="EMBL" id="CAB9507625.1"/>
    </source>
</evidence>
<comment type="subcellular location">
    <subcellularLocation>
        <location evidence="1">Membrane</location>
        <topology evidence="1">Multi-pass membrane protein</topology>
    </subcellularLocation>
</comment>
<dbReference type="PROSITE" id="PS50893">
    <property type="entry name" value="ABC_TRANSPORTER_2"/>
    <property type="match status" value="1"/>
</dbReference>
<feature type="domain" description="ABC transporter" evidence="13">
    <location>
        <begin position="590"/>
        <end position="828"/>
    </location>
</feature>
<keyword evidence="10" id="KW-0325">Glycoprotein</keyword>
<dbReference type="SUPFAM" id="SSF52540">
    <property type="entry name" value="P-loop containing nucleoside triphosphate hydrolases"/>
    <property type="match status" value="1"/>
</dbReference>
<keyword evidence="5" id="KW-0677">Repeat</keyword>
<feature type="region of interest" description="Disordered" evidence="11">
    <location>
        <begin position="833"/>
        <end position="863"/>
    </location>
</feature>
<dbReference type="Pfam" id="PF00005">
    <property type="entry name" value="ABC_tran"/>
    <property type="match status" value="1"/>
</dbReference>
<dbReference type="PANTHER" id="PTHR43394:SF1">
    <property type="entry name" value="ATP-BINDING CASSETTE SUB-FAMILY B MEMBER 10, MITOCHONDRIAL"/>
    <property type="match status" value="1"/>
</dbReference>
<name>A0A9N8HCR9_9STRA</name>
<dbReference type="OrthoDB" id="6500128at2759"/>
<evidence type="ECO:0000256" key="2">
    <source>
        <dbReference type="ARBA" id="ARBA00007577"/>
    </source>
</evidence>
<evidence type="ECO:0000256" key="9">
    <source>
        <dbReference type="ARBA" id="ARBA00023136"/>
    </source>
</evidence>
<dbReference type="GO" id="GO:0005524">
    <property type="term" value="F:ATP binding"/>
    <property type="evidence" value="ECO:0007669"/>
    <property type="project" value="UniProtKB-KW"/>
</dbReference>
<dbReference type="EMBL" id="CAICTM010000312">
    <property type="protein sequence ID" value="CAB9507625.1"/>
    <property type="molecule type" value="Genomic_DNA"/>
</dbReference>
<dbReference type="InterPro" id="IPR027417">
    <property type="entry name" value="P-loop_NTPase"/>
</dbReference>
<evidence type="ECO:0000313" key="15">
    <source>
        <dbReference type="Proteomes" id="UP001153069"/>
    </source>
</evidence>
<dbReference type="InterPro" id="IPR036640">
    <property type="entry name" value="ABC1_TM_sf"/>
</dbReference>